<protein>
    <submittedName>
        <fullName evidence="3">Uncharacterized protein</fullName>
    </submittedName>
</protein>
<feature type="region of interest" description="Disordered" evidence="1">
    <location>
        <begin position="96"/>
        <end position="477"/>
    </location>
</feature>
<evidence type="ECO:0000313" key="4">
    <source>
        <dbReference type="Proteomes" id="UP000242188"/>
    </source>
</evidence>
<feature type="compositionally biased region" description="Basic and acidic residues" evidence="1">
    <location>
        <begin position="244"/>
        <end position="253"/>
    </location>
</feature>
<name>A0A210Q6D1_MIZYE</name>
<dbReference type="EMBL" id="NEDP02004827">
    <property type="protein sequence ID" value="OWF44298.1"/>
    <property type="molecule type" value="Genomic_DNA"/>
</dbReference>
<reference evidence="3 4" key="1">
    <citation type="journal article" date="2017" name="Nat. Ecol. Evol.">
        <title>Scallop genome provides insights into evolution of bilaterian karyotype and development.</title>
        <authorList>
            <person name="Wang S."/>
            <person name="Zhang J."/>
            <person name="Jiao W."/>
            <person name="Li J."/>
            <person name="Xun X."/>
            <person name="Sun Y."/>
            <person name="Guo X."/>
            <person name="Huan P."/>
            <person name="Dong B."/>
            <person name="Zhang L."/>
            <person name="Hu X."/>
            <person name="Sun X."/>
            <person name="Wang J."/>
            <person name="Zhao C."/>
            <person name="Wang Y."/>
            <person name="Wang D."/>
            <person name="Huang X."/>
            <person name="Wang R."/>
            <person name="Lv J."/>
            <person name="Li Y."/>
            <person name="Zhang Z."/>
            <person name="Liu B."/>
            <person name="Lu W."/>
            <person name="Hui Y."/>
            <person name="Liang J."/>
            <person name="Zhou Z."/>
            <person name="Hou R."/>
            <person name="Li X."/>
            <person name="Liu Y."/>
            <person name="Li H."/>
            <person name="Ning X."/>
            <person name="Lin Y."/>
            <person name="Zhao L."/>
            <person name="Xing Q."/>
            <person name="Dou J."/>
            <person name="Li Y."/>
            <person name="Mao J."/>
            <person name="Guo H."/>
            <person name="Dou H."/>
            <person name="Li T."/>
            <person name="Mu C."/>
            <person name="Jiang W."/>
            <person name="Fu Q."/>
            <person name="Fu X."/>
            <person name="Miao Y."/>
            <person name="Liu J."/>
            <person name="Yu Q."/>
            <person name="Li R."/>
            <person name="Liao H."/>
            <person name="Li X."/>
            <person name="Kong Y."/>
            <person name="Jiang Z."/>
            <person name="Chourrout D."/>
            <person name="Li R."/>
            <person name="Bao Z."/>
        </authorList>
    </citation>
    <scope>NUCLEOTIDE SEQUENCE [LARGE SCALE GENOMIC DNA]</scope>
    <source>
        <strain evidence="3 4">PY_sf001</strain>
    </source>
</reference>
<keyword evidence="2" id="KW-0812">Transmembrane</keyword>
<feature type="compositionally biased region" description="Polar residues" evidence="1">
    <location>
        <begin position="349"/>
        <end position="359"/>
    </location>
</feature>
<dbReference type="AlphaFoldDB" id="A0A210Q6D1"/>
<feature type="compositionally biased region" description="Basic and acidic residues" evidence="1">
    <location>
        <begin position="380"/>
        <end position="392"/>
    </location>
</feature>
<feature type="transmembrane region" description="Helical" evidence="2">
    <location>
        <begin position="52"/>
        <end position="75"/>
    </location>
</feature>
<gene>
    <name evidence="3" type="ORF">KP79_PYT15832</name>
</gene>
<feature type="compositionally biased region" description="Polar residues" evidence="1">
    <location>
        <begin position="189"/>
        <end position="213"/>
    </location>
</feature>
<feature type="compositionally biased region" description="Basic and acidic residues" evidence="1">
    <location>
        <begin position="295"/>
        <end position="314"/>
    </location>
</feature>
<comment type="caution">
    <text evidence="3">The sequence shown here is derived from an EMBL/GenBank/DDBJ whole genome shotgun (WGS) entry which is preliminary data.</text>
</comment>
<keyword evidence="4" id="KW-1185">Reference proteome</keyword>
<dbReference type="OrthoDB" id="10509513at2759"/>
<proteinExistence type="predicted"/>
<evidence type="ECO:0000256" key="2">
    <source>
        <dbReference type="SAM" id="Phobius"/>
    </source>
</evidence>
<keyword evidence="2" id="KW-0472">Membrane</keyword>
<feature type="compositionally biased region" description="Basic and acidic residues" evidence="1">
    <location>
        <begin position="260"/>
        <end position="274"/>
    </location>
</feature>
<dbReference type="Proteomes" id="UP000242188">
    <property type="component" value="Unassembled WGS sequence"/>
</dbReference>
<accession>A0A210Q6D1</accession>
<keyword evidence="2" id="KW-1133">Transmembrane helix</keyword>
<sequence length="477" mass="53404">MVRVYYNLSSPTPSYVEQTCAVACCGHYPNVYCCDQCDSTFRNADGQLGSGAVTGIVLGVLIGLVTLFVIFVYVYGRWRRDKDPVGRAMYRLYRMSTRRRRRPKPQAGQNGQTSNDGPSTITMSNGGTQNRGFSEGPGSNPRSRRRSPGTAETPMHKEQLAKPPRPGQRDPRKTGSAPAHSVEGPVKADQTSKYGQLNPPQVQSYQGQRSTVELTAPPAIELDSRKLEKQSYNNYSNLPIDGNAQRHEPEKRQNIHQHKTHSDEIKPYSGHSDKPYQALGKRQDEHPYTVPKGLNARDRYNMPRDNGEKQKLNSESRLGPPSRPHQHNGENKTSYSPDGRALHPPDRNASYQPDSQTPHHPNRDMSQPLHPSDRNTSYPSDRHTSHPPDKQTSHPVGKTNRDTSNWRDPPPSYPSKNEGRGGPGYAPYSSTPGRGAPSRQPEYKDTPIRQGERDYRQKNDNRGVYLGNPDGSRQSQI</sequence>
<feature type="compositionally biased region" description="Polar residues" evidence="1">
    <location>
        <begin position="107"/>
        <end position="132"/>
    </location>
</feature>
<feature type="compositionally biased region" description="Basic and acidic residues" evidence="1">
    <location>
        <begin position="441"/>
        <end position="461"/>
    </location>
</feature>
<evidence type="ECO:0000256" key="1">
    <source>
        <dbReference type="SAM" id="MobiDB-lite"/>
    </source>
</evidence>
<evidence type="ECO:0000313" key="3">
    <source>
        <dbReference type="EMBL" id="OWF44298.1"/>
    </source>
</evidence>
<organism evidence="3 4">
    <name type="scientific">Mizuhopecten yessoensis</name>
    <name type="common">Japanese scallop</name>
    <name type="synonym">Patinopecten yessoensis</name>
    <dbReference type="NCBI Taxonomy" id="6573"/>
    <lineage>
        <taxon>Eukaryota</taxon>
        <taxon>Metazoa</taxon>
        <taxon>Spiralia</taxon>
        <taxon>Lophotrochozoa</taxon>
        <taxon>Mollusca</taxon>
        <taxon>Bivalvia</taxon>
        <taxon>Autobranchia</taxon>
        <taxon>Pteriomorphia</taxon>
        <taxon>Pectinida</taxon>
        <taxon>Pectinoidea</taxon>
        <taxon>Pectinidae</taxon>
        <taxon>Mizuhopecten</taxon>
    </lineage>
</organism>